<keyword evidence="4" id="KW-1185">Reference proteome</keyword>
<evidence type="ECO:0000256" key="2">
    <source>
        <dbReference type="SAM" id="SignalP"/>
    </source>
</evidence>
<gene>
    <name evidence="3" type="ORF">OEV82_08695</name>
</gene>
<dbReference type="Proteomes" id="UP001208656">
    <property type="component" value="Unassembled WGS sequence"/>
</dbReference>
<accession>A0ABT2WFR6</accession>
<reference evidence="3 4" key="1">
    <citation type="submission" date="2022-10" db="EMBL/GenBank/DDBJ databases">
        <title>Description of Fervidibacillus gen. nov. in the family Fervidibacillaceae fam. nov. with two species, Fervidibacillus albus sp. nov., and Fervidibacillus halotolerans sp. nov., isolated from tidal flat sediments.</title>
        <authorList>
            <person name="Kwon K.K."/>
            <person name="Yang S.-H."/>
        </authorList>
    </citation>
    <scope>NUCLEOTIDE SEQUENCE [LARGE SCALE GENOMIC DNA]</scope>
    <source>
        <strain evidence="3 4">DSM 23332</strain>
    </source>
</reference>
<name>A0ABT2WFR6_9BACI</name>
<sequence>MKKRIVRPLLLVLALILTTSLNVHTGHAAKGEADKNPKQEEKLEEKKDEKKEEKQEQPSAKFKIPDYVLNVTKENTYPNPSQDLPQLEPSKLTKLLLETSEVKIENPELILLLNETTINKPIVALGYRATIYLGRWPLNYESKETSTNWEYQKVNTNFYDNRGGKAPYKFHYVQETQKIVRGGLTAKVPRANDVKKMMLLKAAEKTELPLSFDTVIGAGTKKDHFYNIPAKRLGYLDAYATAVNEKGTVTYGEVYLVLKGGKKSIIIKNVTSQGIGAWIPIQDHLSFKFSAVEVPR</sequence>
<feature type="signal peptide" evidence="2">
    <location>
        <begin position="1"/>
        <end position="25"/>
    </location>
</feature>
<evidence type="ECO:0000313" key="3">
    <source>
        <dbReference type="EMBL" id="MCU9594533.1"/>
    </source>
</evidence>
<protein>
    <submittedName>
        <fullName evidence="3">YfkD family protein</fullName>
    </submittedName>
</protein>
<evidence type="ECO:0000256" key="1">
    <source>
        <dbReference type="SAM" id="MobiDB-lite"/>
    </source>
</evidence>
<feature type="region of interest" description="Disordered" evidence="1">
    <location>
        <begin position="28"/>
        <end position="60"/>
    </location>
</feature>
<dbReference type="EMBL" id="JAOUSE010000023">
    <property type="protein sequence ID" value="MCU9594533.1"/>
    <property type="molecule type" value="Genomic_DNA"/>
</dbReference>
<comment type="caution">
    <text evidence="3">The sequence shown here is derived from an EMBL/GenBank/DDBJ whole genome shotgun (WGS) entry which is preliminary data.</text>
</comment>
<dbReference type="Pfam" id="PF14167">
    <property type="entry name" value="YfkD"/>
    <property type="match status" value="1"/>
</dbReference>
<keyword evidence="2" id="KW-0732">Signal</keyword>
<evidence type="ECO:0000313" key="4">
    <source>
        <dbReference type="Proteomes" id="UP001208656"/>
    </source>
</evidence>
<organism evidence="3 4">
    <name type="scientific">Pallidibacillus thermolactis</name>
    <dbReference type="NCBI Taxonomy" id="251051"/>
    <lineage>
        <taxon>Bacteria</taxon>
        <taxon>Bacillati</taxon>
        <taxon>Bacillota</taxon>
        <taxon>Bacilli</taxon>
        <taxon>Bacillales</taxon>
        <taxon>Bacillaceae</taxon>
        <taxon>Pallidibacillus</taxon>
    </lineage>
</organism>
<proteinExistence type="predicted"/>
<dbReference type="InterPro" id="IPR025548">
    <property type="entry name" value="YfkD"/>
</dbReference>
<dbReference type="RefSeq" id="WP_173659917.1">
    <property type="nucleotide sequence ID" value="NZ_JAOUSE010000023.1"/>
</dbReference>
<feature type="compositionally biased region" description="Basic and acidic residues" evidence="1">
    <location>
        <begin position="29"/>
        <end position="56"/>
    </location>
</feature>
<feature type="chain" id="PRO_5046310910" evidence="2">
    <location>
        <begin position="26"/>
        <end position="296"/>
    </location>
</feature>